<evidence type="ECO:0000313" key="4">
    <source>
        <dbReference type="Proteomes" id="UP000492821"/>
    </source>
</evidence>
<dbReference type="InterPro" id="IPR020864">
    <property type="entry name" value="MACPF"/>
</dbReference>
<keyword evidence="4" id="KW-1185">Reference proteome</keyword>
<feature type="chain" id="PRO_5028833037" evidence="2">
    <location>
        <begin position="18"/>
        <end position="839"/>
    </location>
</feature>
<reference evidence="5" key="2">
    <citation type="submission" date="2020-10" db="UniProtKB">
        <authorList>
            <consortium name="WormBaseParasite"/>
        </authorList>
    </citation>
    <scope>IDENTIFICATION</scope>
</reference>
<evidence type="ECO:0000256" key="1">
    <source>
        <dbReference type="SAM" id="Phobius"/>
    </source>
</evidence>
<evidence type="ECO:0000256" key="2">
    <source>
        <dbReference type="SAM" id="SignalP"/>
    </source>
</evidence>
<sequence>MTAQYFILTCLATSTLGQPMPSNPLVDLIRKESGNYKVAFYPQMSDMTKCQLAKSQPDLYNNTPSVTLGGFIGIGYDDLHDATRLSVFEETYRDCKMTPDNSYFLPDGYTIKVLRKATLDRASSELKSSSELSMNMELGVGVEVNAQSVSGSFSMDVKASSEMLDEKEKTEFKMTSTNYMYVMKGNKAAKLSGEFESRIKDILKALRNKSDRRVKRLIEETYRDFGTNVVLEATLGSDLTVITYLDKKVMMTDTKFSMDMKAEIDVDCEYVTASASVHAAANMTDYKNQTNVDEKREFMSVDHVVALSRNYRPIYEIIHGGALRSLSMTMLEIQQMRMNFEAVFKEYIERNTYYGCTDREFANFDRQANVDDNTCAEDYCELTEITVKCQLHEVVKIVGLKNRTKDENEEEMACYELAKTTKNGTMQGVIKPKWYQRENTKQKEENEETKNKANKDYKNDIVECRKKHKHFEFQSAFNYTSVKVDDNFFKKADQKDYIDCTSKGLFVRDDAGKVDHPNWNTRNSREGGMFQRCNITSESERIISELKKLNIDEPNPCNNLESRNIYTNDFKCPNNDAVEIYNYSTLLPDRVHQYWNHVCHDDEKVGCVDVKIDFSIRHSVEISSFWCGKDQNASVYYAGVFDRGQINSYFGNSGCPIGTTAYPFFHSTTFCLTTNAILGNDKTAELVRLFKGTDDPNYCKGKTSKQLITVIGITRIYACILKKAAYFHLPPRTAVRMPFQEVGLSIDEYAESTATIYFHDKPAETRTMKSLGPNLVDFVNNVTKTFMDKLEAKLNVTNVTNTQMQSEGESDGFFDPSVIIIIVVDIALLFCLICLCTRR</sequence>
<reference evidence="4" key="1">
    <citation type="journal article" date="2013" name="Genetics">
        <title>The draft genome and transcriptome of Panagrellus redivivus are shaped by the harsh demands of a free-living lifestyle.</title>
        <authorList>
            <person name="Srinivasan J."/>
            <person name="Dillman A.R."/>
            <person name="Macchietto M.G."/>
            <person name="Heikkinen L."/>
            <person name="Lakso M."/>
            <person name="Fracchia K.M."/>
            <person name="Antoshechkin I."/>
            <person name="Mortazavi A."/>
            <person name="Wong G."/>
            <person name="Sternberg P.W."/>
        </authorList>
    </citation>
    <scope>NUCLEOTIDE SEQUENCE [LARGE SCALE GENOMIC DNA]</scope>
    <source>
        <strain evidence="4">MT8872</strain>
    </source>
</reference>
<proteinExistence type="predicted"/>
<organism evidence="4 5">
    <name type="scientific">Panagrellus redivivus</name>
    <name type="common">Microworm</name>
    <dbReference type="NCBI Taxonomy" id="6233"/>
    <lineage>
        <taxon>Eukaryota</taxon>
        <taxon>Metazoa</taxon>
        <taxon>Ecdysozoa</taxon>
        <taxon>Nematoda</taxon>
        <taxon>Chromadorea</taxon>
        <taxon>Rhabditida</taxon>
        <taxon>Tylenchina</taxon>
        <taxon>Panagrolaimomorpha</taxon>
        <taxon>Panagrolaimoidea</taxon>
        <taxon>Panagrolaimidae</taxon>
        <taxon>Panagrellus</taxon>
    </lineage>
</organism>
<evidence type="ECO:0000259" key="3">
    <source>
        <dbReference type="Pfam" id="PF01823"/>
    </source>
</evidence>
<dbReference type="Pfam" id="PF01823">
    <property type="entry name" value="MACPF"/>
    <property type="match status" value="1"/>
</dbReference>
<feature type="domain" description="MACPF" evidence="3">
    <location>
        <begin position="150"/>
        <end position="291"/>
    </location>
</feature>
<dbReference type="AlphaFoldDB" id="A0A7E4VR46"/>
<dbReference type="WBParaSite" id="Pan_g24166.t1">
    <property type="protein sequence ID" value="Pan_g24166.t1"/>
    <property type="gene ID" value="Pan_g24166"/>
</dbReference>
<accession>A0A7E4VR46</accession>
<keyword evidence="1" id="KW-1133">Transmembrane helix</keyword>
<protein>
    <submittedName>
        <fullName evidence="5">Macrophage-expressed gene 1 protein</fullName>
    </submittedName>
</protein>
<feature type="signal peptide" evidence="2">
    <location>
        <begin position="1"/>
        <end position="17"/>
    </location>
</feature>
<keyword evidence="1" id="KW-0812">Transmembrane</keyword>
<keyword evidence="1" id="KW-0472">Membrane</keyword>
<name>A0A7E4VR46_PANRE</name>
<dbReference type="Proteomes" id="UP000492821">
    <property type="component" value="Unassembled WGS sequence"/>
</dbReference>
<evidence type="ECO:0000313" key="5">
    <source>
        <dbReference type="WBParaSite" id="Pan_g24166.t1"/>
    </source>
</evidence>
<feature type="transmembrane region" description="Helical" evidence="1">
    <location>
        <begin position="813"/>
        <end position="836"/>
    </location>
</feature>
<keyword evidence="2" id="KW-0732">Signal</keyword>